<comment type="cofactor">
    <cofactor evidence="1">
        <name>Fe cation</name>
        <dbReference type="ChEBI" id="CHEBI:24875"/>
    </cofactor>
</comment>
<dbReference type="GeneID" id="17281696"/>
<proteinExistence type="predicted"/>
<dbReference type="PaxDb" id="2903-EOD26084"/>
<evidence type="ECO:0000256" key="1">
    <source>
        <dbReference type="ARBA" id="ARBA00001962"/>
    </source>
</evidence>
<dbReference type="SUPFAM" id="SSF51197">
    <property type="entry name" value="Clavaminate synthase-like"/>
    <property type="match status" value="1"/>
</dbReference>
<dbReference type="GeneID" id="17271628"/>
<evidence type="ECO:0008006" key="4">
    <source>
        <dbReference type="Google" id="ProtNLM"/>
    </source>
</evidence>
<name>A0A0D3KKZ0_EMIH1</name>
<dbReference type="AlphaFoldDB" id="A0A0D3KKZ0"/>
<dbReference type="STRING" id="2903.R1EZ01"/>
<organism evidence="2 3">
    <name type="scientific">Emiliania huxleyi (strain CCMP1516)</name>
    <dbReference type="NCBI Taxonomy" id="280463"/>
    <lineage>
        <taxon>Eukaryota</taxon>
        <taxon>Haptista</taxon>
        <taxon>Haptophyta</taxon>
        <taxon>Prymnesiophyceae</taxon>
        <taxon>Isochrysidales</taxon>
        <taxon>Noelaerhabdaceae</taxon>
        <taxon>Emiliania</taxon>
    </lineage>
</organism>
<dbReference type="Proteomes" id="UP000013827">
    <property type="component" value="Unassembled WGS sequence"/>
</dbReference>
<sequence>MGLFLRRPCFAEACERVYGKGTPISSFRTMFFNKPCAPSAASSGGTHLPWHQDRWRFLDIDPLLNAYLALDPASPESGCVRLLPRSHTLGILNPSHHSAFLTEGQIECYCGAKAEASGAIVDLVLQPGEVALIHNWVVHSSGTNRTARARRALSVSYMDARTKLNEAEFGRFTGGELKSSGYPEGGTHFPQIF</sequence>
<accession>A0A0D3KKZ0</accession>
<evidence type="ECO:0000313" key="2">
    <source>
        <dbReference type="EnsemblProtists" id="EOD36425"/>
    </source>
</evidence>
<dbReference type="KEGG" id="ehx:EMIHUDRAFT_367094"/>
<protein>
    <recommendedName>
        <fullName evidence="4">Phytanoyl-CoA dioxygenase family protein</fullName>
    </recommendedName>
</protein>
<reference evidence="3" key="1">
    <citation type="journal article" date="2013" name="Nature">
        <title>Pan genome of the phytoplankton Emiliania underpins its global distribution.</title>
        <authorList>
            <person name="Read B.A."/>
            <person name="Kegel J."/>
            <person name="Klute M.J."/>
            <person name="Kuo A."/>
            <person name="Lefebvre S.C."/>
            <person name="Maumus F."/>
            <person name="Mayer C."/>
            <person name="Miller J."/>
            <person name="Monier A."/>
            <person name="Salamov A."/>
            <person name="Young J."/>
            <person name="Aguilar M."/>
            <person name="Claverie J.M."/>
            <person name="Frickenhaus S."/>
            <person name="Gonzalez K."/>
            <person name="Herman E.K."/>
            <person name="Lin Y.C."/>
            <person name="Napier J."/>
            <person name="Ogata H."/>
            <person name="Sarno A.F."/>
            <person name="Shmutz J."/>
            <person name="Schroeder D."/>
            <person name="de Vargas C."/>
            <person name="Verret F."/>
            <person name="von Dassow P."/>
            <person name="Valentin K."/>
            <person name="Van de Peer Y."/>
            <person name="Wheeler G."/>
            <person name="Dacks J.B."/>
            <person name="Delwiche C.F."/>
            <person name="Dyhrman S.T."/>
            <person name="Glockner G."/>
            <person name="John U."/>
            <person name="Richards T."/>
            <person name="Worden A.Z."/>
            <person name="Zhang X."/>
            <person name="Grigoriev I.V."/>
            <person name="Allen A.E."/>
            <person name="Bidle K."/>
            <person name="Borodovsky M."/>
            <person name="Bowler C."/>
            <person name="Brownlee C."/>
            <person name="Cock J.M."/>
            <person name="Elias M."/>
            <person name="Gladyshev V.N."/>
            <person name="Groth M."/>
            <person name="Guda C."/>
            <person name="Hadaegh A."/>
            <person name="Iglesias-Rodriguez M.D."/>
            <person name="Jenkins J."/>
            <person name="Jones B.M."/>
            <person name="Lawson T."/>
            <person name="Leese F."/>
            <person name="Lindquist E."/>
            <person name="Lobanov A."/>
            <person name="Lomsadze A."/>
            <person name="Malik S.B."/>
            <person name="Marsh M.E."/>
            <person name="Mackinder L."/>
            <person name="Mock T."/>
            <person name="Mueller-Roeber B."/>
            <person name="Pagarete A."/>
            <person name="Parker M."/>
            <person name="Probert I."/>
            <person name="Quesneville H."/>
            <person name="Raines C."/>
            <person name="Rensing S.A."/>
            <person name="Riano-Pachon D.M."/>
            <person name="Richier S."/>
            <person name="Rokitta S."/>
            <person name="Shiraiwa Y."/>
            <person name="Soanes D.M."/>
            <person name="van der Giezen M."/>
            <person name="Wahlund T.M."/>
            <person name="Williams B."/>
            <person name="Wilson W."/>
            <person name="Wolfe G."/>
            <person name="Wurch L.L."/>
        </authorList>
    </citation>
    <scope>NUCLEOTIDE SEQUENCE</scope>
</reference>
<dbReference type="GO" id="GO:0016491">
    <property type="term" value="F:oxidoreductase activity"/>
    <property type="evidence" value="ECO:0007669"/>
    <property type="project" value="UniProtKB-ARBA"/>
</dbReference>
<dbReference type="RefSeq" id="XP_005788854.1">
    <property type="nucleotide sequence ID" value="XM_005788797.1"/>
</dbReference>
<dbReference type="HOGENOM" id="CLU_1411160_0_0_1"/>
<dbReference type="InterPro" id="IPR008775">
    <property type="entry name" value="Phytyl_CoA_dOase-like"/>
</dbReference>
<dbReference type="EnsemblProtists" id="EOD26084">
    <property type="protein sequence ID" value="EOD26084"/>
    <property type="gene ID" value="EMIHUDRAFT_367094"/>
</dbReference>
<reference evidence="2" key="2">
    <citation type="submission" date="2024-10" db="UniProtKB">
        <authorList>
            <consortium name="EnsemblProtists"/>
        </authorList>
    </citation>
    <scope>IDENTIFICATION</scope>
</reference>
<evidence type="ECO:0000313" key="3">
    <source>
        <dbReference type="Proteomes" id="UP000013827"/>
    </source>
</evidence>
<dbReference type="Gene3D" id="2.60.120.620">
    <property type="entry name" value="q2cbj1_9rhob like domain"/>
    <property type="match status" value="1"/>
</dbReference>
<keyword evidence="3" id="KW-1185">Reference proteome</keyword>
<dbReference type="RefSeq" id="XP_005778513.1">
    <property type="nucleotide sequence ID" value="XM_005778456.1"/>
</dbReference>
<dbReference type="KEGG" id="ehx:EMIHUDRAFT_440614"/>
<dbReference type="PANTHER" id="PTHR20883">
    <property type="entry name" value="PHYTANOYL-COA DIOXYGENASE DOMAIN CONTAINING 1"/>
    <property type="match status" value="1"/>
</dbReference>
<dbReference type="Pfam" id="PF05721">
    <property type="entry name" value="PhyH"/>
    <property type="match status" value="1"/>
</dbReference>
<dbReference type="GO" id="GO:0046872">
    <property type="term" value="F:metal ion binding"/>
    <property type="evidence" value="ECO:0007669"/>
    <property type="project" value="UniProtKB-ARBA"/>
</dbReference>
<dbReference type="PANTHER" id="PTHR20883:SF48">
    <property type="entry name" value="ECTOINE DIOXYGENASE"/>
    <property type="match status" value="1"/>
</dbReference>
<dbReference type="EnsemblProtists" id="EOD36425">
    <property type="protein sequence ID" value="EOD36425"/>
    <property type="gene ID" value="EMIHUDRAFT_440614"/>
</dbReference>